<evidence type="ECO:0000313" key="10">
    <source>
        <dbReference type="Proteomes" id="UP001165122"/>
    </source>
</evidence>
<proteinExistence type="inferred from homology"/>
<comment type="subcellular location">
    <subcellularLocation>
        <location evidence="1">Membrane</location>
        <topology evidence="1">Single-pass type IV membrane protein</topology>
    </subcellularLocation>
</comment>
<keyword evidence="10" id="KW-1185">Reference proteome</keyword>
<dbReference type="GO" id="GO:0006887">
    <property type="term" value="P:exocytosis"/>
    <property type="evidence" value="ECO:0007669"/>
    <property type="project" value="TreeGrafter"/>
</dbReference>
<dbReference type="InterPro" id="IPR045242">
    <property type="entry name" value="Syntaxin"/>
</dbReference>
<dbReference type="AlphaFoldDB" id="A0A9W7FEP0"/>
<feature type="domain" description="T-SNARE coiled-coil homology" evidence="8">
    <location>
        <begin position="289"/>
        <end position="351"/>
    </location>
</feature>
<dbReference type="CDD" id="cd15848">
    <property type="entry name" value="SNARE_syntaxin1-like"/>
    <property type="match status" value="1"/>
</dbReference>
<evidence type="ECO:0000313" key="9">
    <source>
        <dbReference type="EMBL" id="GMI10767.1"/>
    </source>
</evidence>
<keyword evidence="5 7" id="KW-0472">Membrane</keyword>
<dbReference type="Gene3D" id="1.20.58.70">
    <property type="match status" value="1"/>
</dbReference>
<dbReference type="GO" id="GO:0031201">
    <property type="term" value="C:SNARE complex"/>
    <property type="evidence" value="ECO:0007669"/>
    <property type="project" value="TreeGrafter"/>
</dbReference>
<dbReference type="Pfam" id="PF00804">
    <property type="entry name" value="Syntaxin"/>
    <property type="match status" value="1"/>
</dbReference>
<evidence type="ECO:0000256" key="7">
    <source>
        <dbReference type="SAM" id="Phobius"/>
    </source>
</evidence>
<sequence length="383" mass="42915">MNNRIGELRSSSSSSYGHPSYDIEEGQHGSMSSSSRELTTPFLNTPQHSIDGADLGTRQVAFMHEFFDKVDDVKQDISFVSKATDEIVQIKDGVVSKRRTSSESTRLATLVMKANKRAIRTKETLQRMRRELAEIQRQIDNPDEVLGDDGRTVDDESISSSNGGSKKKKKKYKKKKKKQNKSKPTTPNPKIVRTMRVRQNVVSALARKFVEVMKKYQESQQQYRTIAEQTTLRQVQVVSPSSTREDLQQLISNGGGGSAVMGATQQAVLMSGKASESKAQTSSKVRNALKNSESKYDDVLVLEASIMELSKMFEDFAMLTEEQSILLDNIEFQTRTAKDFIEDGLGDTEEAVILNRKIRKKRCCILMFASGAIVVLLFMGKVF</sequence>
<keyword evidence="4 7" id="KW-1133">Transmembrane helix</keyword>
<dbReference type="GO" id="GO:0005886">
    <property type="term" value="C:plasma membrane"/>
    <property type="evidence" value="ECO:0007669"/>
    <property type="project" value="TreeGrafter"/>
</dbReference>
<keyword evidence="3 7" id="KW-0812">Transmembrane</keyword>
<dbReference type="GO" id="GO:0005484">
    <property type="term" value="F:SNAP receptor activity"/>
    <property type="evidence" value="ECO:0007669"/>
    <property type="project" value="TreeGrafter"/>
</dbReference>
<comment type="similarity">
    <text evidence="2">Belongs to the syntaxin family.</text>
</comment>
<reference evidence="10" key="1">
    <citation type="journal article" date="2023" name="Commun. Biol.">
        <title>Genome analysis of Parmales, the sister group of diatoms, reveals the evolutionary specialization of diatoms from phago-mixotrophs to photoautotrophs.</title>
        <authorList>
            <person name="Ban H."/>
            <person name="Sato S."/>
            <person name="Yoshikawa S."/>
            <person name="Yamada K."/>
            <person name="Nakamura Y."/>
            <person name="Ichinomiya M."/>
            <person name="Sato N."/>
            <person name="Blanc-Mathieu R."/>
            <person name="Endo H."/>
            <person name="Kuwata A."/>
            <person name="Ogata H."/>
        </authorList>
    </citation>
    <scope>NUCLEOTIDE SEQUENCE [LARGE SCALE GENOMIC DNA]</scope>
    <source>
        <strain evidence="10">NIES 3700</strain>
    </source>
</reference>
<evidence type="ECO:0000256" key="4">
    <source>
        <dbReference type="ARBA" id="ARBA00022989"/>
    </source>
</evidence>
<evidence type="ECO:0000259" key="8">
    <source>
        <dbReference type="PROSITE" id="PS50192"/>
    </source>
</evidence>
<dbReference type="GO" id="GO:0000149">
    <property type="term" value="F:SNARE binding"/>
    <property type="evidence" value="ECO:0007669"/>
    <property type="project" value="TreeGrafter"/>
</dbReference>
<dbReference type="InterPro" id="IPR010989">
    <property type="entry name" value="SNARE"/>
</dbReference>
<comment type="caution">
    <text evidence="9">The sequence shown here is derived from an EMBL/GenBank/DDBJ whole genome shotgun (WGS) entry which is preliminary data.</text>
</comment>
<accession>A0A9W7FEP0</accession>
<gene>
    <name evidence="9" type="ORF">TrLO_g15759</name>
</gene>
<dbReference type="PANTHER" id="PTHR19957:SF307">
    <property type="entry name" value="PROTEIN SSO1-RELATED"/>
    <property type="match status" value="1"/>
</dbReference>
<dbReference type="Proteomes" id="UP001165122">
    <property type="component" value="Unassembled WGS sequence"/>
</dbReference>
<feature type="compositionally biased region" description="Polar residues" evidence="6">
    <location>
        <begin position="29"/>
        <end position="48"/>
    </location>
</feature>
<dbReference type="InterPro" id="IPR006011">
    <property type="entry name" value="Syntaxin_N"/>
</dbReference>
<dbReference type="EMBL" id="BRXW01000153">
    <property type="protein sequence ID" value="GMI10767.1"/>
    <property type="molecule type" value="Genomic_DNA"/>
</dbReference>
<dbReference type="GO" id="GO:0006886">
    <property type="term" value="P:intracellular protein transport"/>
    <property type="evidence" value="ECO:0007669"/>
    <property type="project" value="TreeGrafter"/>
</dbReference>
<dbReference type="GO" id="GO:0006906">
    <property type="term" value="P:vesicle fusion"/>
    <property type="evidence" value="ECO:0007669"/>
    <property type="project" value="TreeGrafter"/>
</dbReference>
<dbReference type="PROSITE" id="PS50192">
    <property type="entry name" value="T_SNARE"/>
    <property type="match status" value="1"/>
</dbReference>
<evidence type="ECO:0000256" key="2">
    <source>
        <dbReference type="ARBA" id="ARBA00009063"/>
    </source>
</evidence>
<evidence type="ECO:0000256" key="1">
    <source>
        <dbReference type="ARBA" id="ARBA00004211"/>
    </source>
</evidence>
<evidence type="ECO:0000256" key="6">
    <source>
        <dbReference type="SAM" id="MobiDB-lite"/>
    </source>
</evidence>
<feature type="compositionally biased region" description="Basic residues" evidence="6">
    <location>
        <begin position="165"/>
        <end position="181"/>
    </location>
</feature>
<feature type="region of interest" description="Disordered" evidence="6">
    <location>
        <begin position="135"/>
        <end position="191"/>
    </location>
</feature>
<dbReference type="InterPro" id="IPR000727">
    <property type="entry name" value="T_SNARE_dom"/>
</dbReference>
<dbReference type="GO" id="GO:0012505">
    <property type="term" value="C:endomembrane system"/>
    <property type="evidence" value="ECO:0007669"/>
    <property type="project" value="TreeGrafter"/>
</dbReference>
<dbReference type="SUPFAM" id="SSF47661">
    <property type="entry name" value="t-snare proteins"/>
    <property type="match status" value="1"/>
</dbReference>
<name>A0A9W7FEP0_9STRA</name>
<dbReference type="Gene3D" id="1.20.5.110">
    <property type="match status" value="1"/>
</dbReference>
<feature type="transmembrane region" description="Helical" evidence="7">
    <location>
        <begin position="363"/>
        <end position="380"/>
    </location>
</feature>
<dbReference type="GO" id="GO:0048278">
    <property type="term" value="P:vesicle docking"/>
    <property type="evidence" value="ECO:0007669"/>
    <property type="project" value="TreeGrafter"/>
</dbReference>
<organism evidence="9 10">
    <name type="scientific">Triparma laevis f. longispina</name>
    <dbReference type="NCBI Taxonomy" id="1714387"/>
    <lineage>
        <taxon>Eukaryota</taxon>
        <taxon>Sar</taxon>
        <taxon>Stramenopiles</taxon>
        <taxon>Ochrophyta</taxon>
        <taxon>Bolidophyceae</taxon>
        <taxon>Parmales</taxon>
        <taxon>Triparmaceae</taxon>
        <taxon>Triparma</taxon>
    </lineage>
</organism>
<evidence type="ECO:0000256" key="3">
    <source>
        <dbReference type="ARBA" id="ARBA00022692"/>
    </source>
</evidence>
<dbReference type="PANTHER" id="PTHR19957">
    <property type="entry name" value="SYNTAXIN"/>
    <property type="match status" value="1"/>
</dbReference>
<feature type="region of interest" description="Disordered" evidence="6">
    <location>
        <begin position="1"/>
        <end position="50"/>
    </location>
</feature>
<dbReference type="OrthoDB" id="10255013at2759"/>
<protein>
    <recommendedName>
        <fullName evidence="8">t-SNARE coiled-coil homology domain-containing protein</fullName>
    </recommendedName>
</protein>
<evidence type="ECO:0000256" key="5">
    <source>
        <dbReference type="ARBA" id="ARBA00023136"/>
    </source>
</evidence>